<dbReference type="EMBL" id="DVMO01000055">
    <property type="protein sequence ID" value="HIU27474.1"/>
    <property type="molecule type" value="Genomic_DNA"/>
</dbReference>
<dbReference type="InterPro" id="IPR036890">
    <property type="entry name" value="HATPase_C_sf"/>
</dbReference>
<dbReference type="InterPro" id="IPR050351">
    <property type="entry name" value="BphY/WalK/GraS-like"/>
</dbReference>
<dbReference type="Proteomes" id="UP000824091">
    <property type="component" value="Unassembled WGS sequence"/>
</dbReference>
<dbReference type="PROSITE" id="PS50109">
    <property type="entry name" value="HIS_KIN"/>
    <property type="match status" value="1"/>
</dbReference>
<keyword evidence="5" id="KW-0808">Transferase</keyword>
<comment type="caution">
    <text evidence="11">The sequence shown here is derived from an EMBL/GenBank/DDBJ whole genome shotgun (WGS) entry which is preliminary data.</text>
</comment>
<dbReference type="PRINTS" id="PR00344">
    <property type="entry name" value="BCTRLSENSOR"/>
</dbReference>
<dbReference type="InterPro" id="IPR004358">
    <property type="entry name" value="Sig_transdc_His_kin-like_C"/>
</dbReference>
<dbReference type="InterPro" id="IPR036097">
    <property type="entry name" value="HisK_dim/P_sf"/>
</dbReference>
<keyword evidence="9" id="KW-0812">Transmembrane</keyword>
<evidence type="ECO:0000313" key="11">
    <source>
        <dbReference type="EMBL" id="HIU27474.1"/>
    </source>
</evidence>
<dbReference type="GO" id="GO:0004721">
    <property type="term" value="F:phosphoprotein phosphatase activity"/>
    <property type="evidence" value="ECO:0007669"/>
    <property type="project" value="TreeGrafter"/>
</dbReference>
<dbReference type="CDD" id="cd00082">
    <property type="entry name" value="HisKA"/>
    <property type="match status" value="1"/>
</dbReference>
<evidence type="ECO:0000256" key="8">
    <source>
        <dbReference type="ARBA" id="ARBA00023136"/>
    </source>
</evidence>
<evidence type="ECO:0000256" key="5">
    <source>
        <dbReference type="ARBA" id="ARBA00022679"/>
    </source>
</evidence>
<keyword evidence="8 9" id="KW-0472">Membrane</keyword>
<feature type="transmembrane region" description="Helical" evidence="9">
    <location>
        <begin position="142"/>
        <end position="168"/>
    </location>
</feature>
<dbReference type="FunFam" id="3.30.565.10:FF:000006">
    <property type="entry name" value="Sensor histidine kinase WalK"/>
    <property type="match status" value="1"/>
</dbReference>
<evidence type="ECO:0000256" key="2">
    <source>
        <dbReference type="ARBA" id="ARBA00004370"/>
    </source>
</evidence>
<dbReference type="SUPFAM" id="SSF55874">
    <property type="entry name" value="ATPase domain of HSP90 chaperone/DNA topoisomerase II/histidine kinase"/>
    <property type="match status" value="1"/>
</dbReference>
<evidence type="ECO:0000256" key="7">
    <source>
        <dbReference type="ARBA" id="ARBA00023012"/>
    </source>
</evidence>
<evidence type="ECO:0000256" key="1">
    <source>
        <dbReference type="ARBA" id="ARBA00000085"/>
    </source>
</evidence>
<dbReference type="Gene3D" id="3.30.565.10">
    <property type="entry name" value="Histidine kinase-like ATPase, C-terminal domain"/>
    <property type="match status" value="1"/>
</dbReference>
<keyword evidence="7" id="KW-0902">Two-component regulatory system</keyword>
<dbReference type="CDD" id="cd00075">
    <property type="entry name" value="HATPase"/>
    <property type="match status" value="1"/>
</dbReference>
<keyword evidence="6 11" id="KW-0418">Kinase</keyword>
<dbReference type="InterPro" id="IPR035965">
    <property type="entry name" value="PAS-like_dom_sf"/>
</dbReference>
<dbReference type="InterPro" id="IPR003661">
    <property type="entry name" value="HisK_dim/P_dom"/>
</dbReference>
<dbReference type="Gene3D" id="3.30.450.20">
    <property type="entry name" value="PAS domain"/>
    <property type="match status" value="1"/>
</dbReference>
<accession>A0A9D1L745</accession>
<dbReference type="SUPFAM" id="SSF55785">
    <property type="entry name" value="PYP-like sensor domain (PAS domain)"/>
    <property type="match status" value="1"/>
</dbReference>
<name>A0A9D1L745_9FIRM</name>
<dbReference type="Gene3D" id="1.10.287.130">
    <property type="match status" value="1"/>
</dbReference>
<reference evidence="11" key="2">
    <citation type="journal article" date="2021" name="PeerJ">
        <title>Extensive microbial diversity within the chicken gut microbiome revealed by metagenomics and culture.</title>
        <authorList>
            <person name="Gilroy R."/>
            <person name="Ravi A."/>
            <person name="Getino M."/>
            <person name="Pursley I."/>
            <person name="Horton D.L."/>
            <person name="Alikhan N.F."/>
            <person name="Baker D."/>
            <person name="Gharbi K."/>
            <person name="Hall N."/>
            <person name="Watson M."/>
            <person name="Adriaenssens E.M."/>
            <person name="Foster-Nyarko E."/>
            <person name="Jarju S."/>
            <person name="Secka A."/>
            <person name="Antonio M."/>
            <person name="Oren A."/>
            <person name="Chaudhuri R.R."/>
            <person name="La Ragione R."/>
            <person name="Hildebrand F."/>
            <person name="Pallen M.J."/>
        </authorList>
    </citation>
    <scope>NUCLEOTIDE SEQUENCE</scope>
    <source>
        <strain evidence="11">11300</strain>
    </source>
</reference>
<dbReference type="SMART" id="SM00387">
    <property type="entry name" value="HATPase_c"/>
    <property type="match status" value="1"/>
</dbReference>
<feature type="domain" description="Histidine kinase" evidence="10">
    <location>
        <begin position="338"/>
        <end position="551"/>
    </location>
</feature>
<keyword evidence="4" id="KW-0597">Phosphoprotein</keyword>
<dbReference type="SMART" id="SM00388">
    <property type="entry name" value="HisKA"/>
    <property type="match status" value="1"/>
</dbReference>
<dbReference type="FunFam" id="1.10.287.130:FF:000001">
    <property type="entry name" value="Two-component sensor histidine kinase"/>
    <property type="match status" value="1"/>
</dbReference>
<evidence type="ECO:0000256" key="9">
    <source>
        <dbReference type="SAM" id="Phobius"/>
    </source>
</evidence>
<dbReference type="SUPFAM" id="SSF47384">
    <property type="entry name" value="Homodimeric domain of signal transducing histidine kinase"/>
    <property type="match status" value="1"/>
</dbReference>
<evidence type="ECO:0000256" key="3">
    <source>
        <dbReference type="ARBA" id="ARBA00012438"/>
    </source>
</evidence>
<keyword evidence="9" id="KW-1133">Transmembrane helix</keyword>
<dbReference type="InterPro" id="IPR005467">
    <property type="entry name" value="His_kinase_dom"/>
</dbReference>
<dbReference type="Pfam" id="PF02518">
    <property type="entry name" value="HATPase_c"/>
    <property type="match status" value="1"/>
</dbReference>
<evidence type="ECO:0000256" key="6">
    <source>
        <dbReference type="ARBA" id="ARBA00022777"/>
    </source>
</evidence>
<dbReference type="InterPro" id="IPR003594">
    <property type="entry name" value="HATPase_dom"/>
</dbReference>
<evidence type="ECO:0000313" key="12">
    <source>
        <dbReference type="Proteomes" id="UP000824091"/>
    </source>
</evidence>
<dbReference type="EC" id="2.7.13.3" evidence="3"/>
<dbReference type="GO" id="GO:0000155">
    <property type="term" value="F:phosphorelay sensor kinase activity"/>
    <property type="evidence" value="ECO:0007669"/>
    <property type="project" value="InterPro"/>
</dbReference>
<gene>
    <name evidence="11" type="ORF">IAD16_03690</name>
</gene>
<comment type="catalytic activity">
    <reaction evidence="1">
        <text>ATP + protein L-histidine = ADP + protein N-phospho-L-histidine.</text>
        <dbReference type="EC" id="2.7.13.3"/>
    </reaction>
</comment>
<comment type="subcellular location">
    <subcellularLocation>
        <location evidence="2">Membrane</location>
    </subcellularLocation>
</comment>
<evidence type="ECO:0000256" key="4">
    <source>
        <dbReference type="ARBA" id="ARBA00022553"/>
    </source>
</evidence>
<protein>
    <recommendedName>
        <fullName evidence="3">histidine kinase</fullName>
        <ecNumber evidence="3">2.7.13.3</ecNumber>
    </recommendedName>
</protein>
<proteinExistence type="predicted"/>
<dbReference type="GO" id="GO:0005886">
    <property type="term" value="C:plasma membrane"/>
    <property type="evidence" value="ECO:0007669"/>
    <property type="project" value="TreeGrafter"/>
</dbReference>
<evidence type="ECO:0000259" key="10">
    <source>
        <dbReference type="PROSITE" id="PS50109"/>
    </source>
</evidence>
<dbReference type="PANTHER" id="PTHR45453:SF1">
    <property type="entry name" value="PHOSPHATE REGULON SENSOR PROTEIN PHOR"/>
    <property type="match status" value="1"/>
</dbReference>
<dbReference type="Pfam" id="PF00512">
    <property type="entry name" value="HisKA"/>
    <property type="match status" value="1"/>
</dbReference>
<feature type="transmembrane region" description="Helical" evidence="9">
    <location>
        <begin position="6"/>
        <end position="32"/>
    </location>
</feature>
<organism evidence="11 12">
    <name type="scientific">Candidatus Fimisoma avicola</name>
    <dbReference type="NCBI Taxonomy" id="2840826"/>
    <lineage>
        <taxon>Bacteria</taxon>
        <taxon>Bacillati</taxon>
        <taxon>Bacillota</taxon>
        <taxon>Clostridia</taxon>
        <taxon>Eubacteriales</taxon>
        <taxon>Candidatus Fimisoma</taxon>
    </lineage>
</organism>
<reference evidence="11" key="1">
    <citation type="submission" date="2020-10" db="EMBL/GenBank/DDBJ databases">
        <authorList>
            <person name="Gilroy R."/>
        </authorList>
    </citation>
    <scope>NUCLEOTIDE SEQUENCE</scope>
    <source>
        <strain evidence="11">11300</strain>
    </source>
</reference>
<sequence>MTKRIFRSICLVALAVLVATVALIMGVLYGYFTDMQHDQLKMQTELAAQGVNNEGLDFFQDMNMKDYRITLIQPDGTVIYDSQVQSGDMENHLEREEVQEALSSGYGESERYSATLMETSLYSAIQLDDGSILRMSISQSSILTLLLGALQPIIVIIVIAVILSLFLASRLSKKIVKPLNELDLDDPLSNEGYDELSPLLLRVYNQQKQLKKQAAALQKSQDEFAAATASMSEGLILLNDKCTILSINKAATVLLDTDQHCVGQNILTVNRDLELQDVLSKALNGEQNEIILDLHDGHYQISASPVISDSTVSGIALLIFDVTEKENAEQMRREFTANVSHELRTPLHSISGYAELLKNGMVKTGDIRPIASKIYGEAQRMVQLVEDIINLSHLDEGAEDMLREKVDMFEIVKATVQSLEPEAESADVSINMTGEQAVITGVPQLLGGIVYNLCDNAIKYNHKGGRVSINLKSSVNEVLLTVSDNGIGIPAEDQNRIFERFYRVDKSHSKEVGGTGLGLSIVKHSAKIHNAKISLESTVGKGTTITVRFPK</sequence>
<dbReference type="AlphaFoldDB" id="A0A9D1L745"/>
<dbReference type="GO" id="GO:0016036">
    <property type="term" value="P:cellular response to phosphate starvation"/>
    <property type="evidence" value="ECO:0007669"/>
    <property type="project" value="TreeGrafter"/>
</dbReference>
<dbReference type="PANTHER" id="PTHR45453">
    <property type="entry name" value="PHOSPHATE REGULON SENSOR PROTEIN PHOR"/>
    <property type="match status" value="1"/>
</dbReference>